<dbReference type="PANTHER" id="PTHR43842">
    <property type="entry name" value="PROPIONYL-COA CARBOXYLASE BETA CHAIN"/>
    <property type="match status" value="1"/>
</dbReference>
<dbReference type="PANTHER" id="PTHR43842:SF2">
    <property type="entry name" value="PROPIONYL-COA CARBOXYLASE BETA CHAIN, MITOCHONDRIAL"/>
    <property type="match status" value="1"/>
</dbReference>
<dbReference type="InterPro" id="IPR051047">
    <property type="entry name" value="AccD/PCCB"/>
</dbReference>
<dbReference type="AlphaFoldDB" id="A0A9D9H4G5"/>
<dbReference type="Gene3D" id="3.90.226.10">
    <property type="entry name" value="2-enoyl-CoA Hydratase, Chain A, domain 1"/>
    <property type="match status" value="2"/>
</dbReference>
<sequence>MSKLHRDGVLSARERISRLLDNHTFVEIGALVGENDSVITGYGSVLGRLVFVYAQDSSVSDGFIDERQAKKICSLYDKAMKMGATVVGFLDSKGFKDDRGFSGLGDVFSTMIKASGVIPQVTAIMGECTGASSIIPTLSDFIFTVKDNYKFFLVEPSSDPKENGKKGDTSSKPDNSITHFVCDTEASCISDMIRLIDIIPSNNMEDAPFFGTGDDSSREDEFLNSIVSENLDNLDMERIIKSIGDNGDFIEVQKDFSPEVKEGFIRISGYTVGVIANNSCKLTHHSTGKALRFLSFCDSFNIPVVTLTDVCGFKGGVGQTVLIKSVTKLLAGFNNATCPKINVIVRNGFGTPSLVMNSKATGADIVVAWEGANVSSSENYSDCGVSDAVLKGFVDDVIKPSKTRGYLANVLEMLSTKRDTAPSKKHSSLSL</sequence>
<reference evidence="2" key="1">
    <citation type="submission" date="2020-10" db="EMBL/GenBank/DDBJ databases">
        <authorList>
            <person name="Gilroy R."/>
        </authorList>
    </citation>
    <scope>NUCLEOTIDE SEQUENCE</scope>
    <source>
        <strain evidence="2">F6-4510</strain>
    </source>
</reference>
<dbReference type="EMBL" id="JADIMX010000078">
    <property type="protein sequence ID" value="MBO8434483.1"/>
    <property type="molecule type" value="Genomic_DNA"/>
</dbReference>
<gene>
    <name evidence="2" type="ORF">IAC55_04075</name>
</gene>
<dbReference type="GO" id="GO:0004658">
    <property type="term" value="F:propionyl-CoA carboxylase activity"/>
    <property type="evidence" value="ECO:0007669"/>
    <property type="project" value="TreeGrafter"/>
</dbReference>
<proteinExistence type="predicted"/>
<dbReference type="InterPro" id="IPR029045">
    <property type="entry name" value="ClpP/crotonase-like_dom_sf"/>
</dbReference>
<feature type="domain" description="CoA carboxyltransferase C-terminal" evidence="1">
    <location>
        <begin position="215"/>
        <end position="431"/>
    </location>
</feature>
<protein>
    <recommendedName>
        <fullName evidence="1">CoA carboxyltransferase C-terminal domain-containing protein</fullName>
    </recommendedName>
</protein>
<dbReference type="PROSITE" id="PS50989">
    <property type="entry name" value="COA_CT_CTER"/>
    <property type="match status" value="1"/>
</dbReference>
<reference evidence="2" key="2">
    <citation type="journal article" date="2021" name="PeerJ">
        <title>Extensive microbial diversity within the chicken gut microbiome revealed by metagenomics and culture.</title>
        <authorList>
            <person name="Gilroy R."/>
            <person name="Ravi A."/>
            <person name="Getino M."/>
            <person name="Pursley I."/>
            <person name="Horton D.L."/>
            <person name="Alikhan N.F."/>
            <person name="Baker D."/>
            <person name="Gharbi K."/>
            <person name="Hall N."/>
            <person name="Watson M."/>
            <person name="Adriaenssens E.M."/>
            <person name="Foster-Nyarko E."/>
            <person name="Jarju S."/>
            <person name="Secka A."/>
            <person name="Antonio M."/>
            <person name="Oren A."/>
            <person name="Chaudhuri R.R."/>
            <person name="La Ragione R."/>
            <person name="Hildebrand F."/>
            <person name="Pallen M.J."/>
        </authorList>
    </citation>
    <scope>NUCLEOTIDE SEQUENCE</scope>
    <source>
        <strain evidence="2">F6-4510</strain>
    </source>
</reference>
<dbReference type="InterPro" id="IPR011763">
    <property type="entry name" value="COA_CT_C"/>
</dbReference>
<dbReference type="SUPFAM" id="SSF52096">
    <property type="entry name" value="ClpP/crotonase"/>
    <property type="match status" value="2"/>
</dbReference>
<comment type="caution">
    <text evidence="2">The sequence shown here is derived from an EMBL/GenBank/DDBJ whole genome shotgun (WGS) entry which is preliminary data.</text>
</comment>
<evidence type="ECO:0000313" key="2">
    <source>
        <dbReference type="EMBL" id="MBO8434483.1"/>
    </source>
</evidence>
<dbReference type="Proteomes" id="UP000823611">
    <property type="component" value="Unassembled WGS sequence"/>
</dbReference>
<evidence type="ECO:0000259" key="1">
    <source>
        <dbReference type="PROSITE" id="PS50989"/>
    </source>
</evidence>
<evidence type="ECO:0000313" key="3">
    <source>
        <dbReference type="Proteomes" id="UP000823611"/>
    </source>
</evidence>
<accession>A0A9D9H4G5</accession>
<dbReference type="InterPro" id="IPR034733">
    <property type="entry name" value="AcCoA_carboxyl_beta"/>
</dbReference>
<organism evidence="2 3">
    <name type="scientific">Candidatus Fimicola merdigallinarum</name>
    <dbReference type="NCBI Taxonomy" id="2840819"/>
    <lineage>
        <taxon>Bacteria</taxon>
        <taxon>Bacillati</taxon>
        <taxon>Bacillota</taxon>
        <taxon>Clostridia</taxon>
        <taxon>Lachnospirales</taxon>
        <taxon>Lachnospiraceae</taxon>
        <taxon>Lachnospiraceae incertae sedis</taxon>
        <taxon>Candidatus Fimicola</taxon>
    </lineage>
</organism>
<dbReference type="Pfam" id="PF01039">
    <property type="entry name" value="Carboxyl_trans"/>
    <property type="match status" value="1"/>
</dbReference>
<name>A0A9D9H4G5_9FIRM</name>